<reference evidence="1" key="1">
    <citation type="submission" date="2014-09" db="EMBL/GenBank/DDBJ databases">
        <authorList>
            <person name="Magalhaes I.L.F."/>
            <person name="Oliveira U."/>
            <person name="Santos F.R."/>
            <person name="Vidigal T.H.D.A."/>
            <person name="Brescovit A.D."/>
            <person name="Santos A.J."/>
        </authorList>
    </citation>
    <scope>NUCLEOTIDE SEQUENCE</scope>
    <source>
        <tissue evidence="1">Shoot tissue taken approximately 20 cm above the soil surface</tissue>
    </source>
</reference>
<protein>
    <submittedName>
        <fullName evidence="1">Uncharacterized protein</fullName>
    </submittedName>
</protein>
<sequence length="43" mass="5049">MFGRRNIRMIHSVGTRTLGSHGYTQFHHVPLELHQPMPINQRP</sequence>
<dbReference type="AlphaFoldDB" id="A0A0A8ZA82"/>
<name>A0A0A8ZA82_ARUDO</name>
<reference evidence="1" key="2">
    <citation type="journal article" date="2015" name="Data Brief">
        <title>Shoot transcriptome of the giant reed, Arundo donax.</title>
        <authorList>
            <person name="Barrero R.A."/>
            <person name="Guerrero F.D."/>
            <person name="Moolhuijzen P."/>
            <person name="Goolsby J.A."/>
            <person name="Tidwell J."/>
            <person name="Bellgard S.E."/>
            <person name="Bellgard M.I."/>
        </authorList>
    </citation>
    <scope>NUCLEOTIDE SEQUENCE</scope>
    <source>
        <tissue evidence="1">Shoot tissue taken approximately 20 cm above the soil surface</tissue>
    </source>
</reference>
<dbReference type="EMBL" id="GBRH01261561">
    <property type="protein sequence ID" value="JAD36334.1"/>
    <property type="molecule type" value="Transcribed_RNA"/>
</dbReference>
<organism evidence="1">
    <name type="scientific">Arundo donax</name>
    <name type="common">Giant reed</name>
    <name type="synonym">Donax arundinaceus</name>
    <dbReference type="NCBI Taxonomy" id="35708"/>
    <lineage>
        <taxon>Eukaryota</taxon>
        <taxon>Viridiplantae</taxon>
        <taxon>Streptophyta</taxon>
        <taxon>Embryophyta</taxon>
        <taxon>Tracheophyta</taxon>
        <taxon>Spermatophyta</taxon>
        <taxon>Magnoliopsida</taxon>
        <taxon>Liliopsida</taxon>
        <taxon>Poales</taxon>
        <taxon>Poaceae</taxon>
        <taxon>PACMAD clade</taxon>
        <taxon>Arundinoideae</taxon>
        <taxon>Arundineae</taxon>
        <taxon>Arundo</taxon>
    </lineage>
</organism>
<proteinExistence type="predicted"/>
<evidence type="ECO:0000313" key="1">
    <source>
        <dbReference type="EMBL" id="JAD36334.1"/>
    </source>
</evidence>
<accession>A0A0A8ZA82</accession>